<feature type="compositionally biased region" description="Acidic residues" evidence="7">
    <location>
        <begin position="589"/>
        <end position="599"/>
    </location>
</feature>
<comment type="subcellular location">
    <subcellularLocation>
        <location evidence="1">Cell membrane</location>
        <topology evidence="1">Multi-pass membrane protein</topology>
    </subcellularLocation>
</comment>
<keyword evidence="5 8" id="KW-1133">Transmembrane helix</keyword>
<dbReference type="RefSeq" id="WP_304448423.1">
    <property type="nucleotide sequence ID" value="NZ_JARRAH010000001.1"/>
</dbReference>
<dbReference type="AlphaFoldDB" id="A0ABD5U8S4"/>
<evidence type="ECO:0000256" key="2">
    <source>
        <dbReference type="ARBA" id="ARBA00022448"/>
    </source>
</evidence>
<protein>
    <submittedName>
        <fullName evidence="9">BCCT family transporter</fullName>
    </submittedName>
</protein>
<feature type="region of interest" description="Disordered" evidence="7">
    <location>
        <begin position="580"/>
        <end position="599"/>
    </location>
</feature>
<dbReference type="PANTHER" id="PTHR30047">
    <property type="entry name" value="HIGH-AFFINITY CHOLINE TRANSPORT PROTEIN-RELATED"/>
    <property type="match status" value="1"/>
</dbReference>
<feature type="transmembrane region" description="Helical" evidence="8">
    <location>
        <begin position="135"/>
        <end position="156"/>
    </location>
</feature>
<evidence type="ECO:0000256" key="8">
    <source>
        <dbReference type="SAM" id="Phobius"/>
    </source>
</evidence>
<feature type="transmembrane region" description="Helical" evidence="8">
    <location>
        <begin position="373"/>
        <end position="391"/>
    </location>
</feature>
<feature type="transmembrane region" description="Helical" evidence="8">
    <location>
        <begin position="94"/>
        <end position="115"/>
    </location>
</feature>
<evidence type="ECO:0000256" key="6">
    <source>
        <dbReference type="ARBA" id="ARBA00023136"/>
    </source>
</evidence>
<evidence type="ECO:0000256" key="1">
    <source>
        <dbReference type="ARBA" id="ARBA00004651"/>
    </source>
</evidence>
<accession>A0ABD5U8S4</accession>
<proteinExistence type="predicted"/>
<evidence type="ECO:0000256" key="5">
    <source>
        <dbReference type="ARBA" id="ARBA00022989"/>
    </source>
</evidence>
<feature type="transmembrane region" description="Helical" evidence="8">
    <location>
        <begin position="530"/>
        <end position="551"/>
    </location>
</feature>
<keyword evidence="4 8" id="KW-0812">Transmembrane</keyword>
<sequence>MADGDDGTDTSGGLQVDLFHPESDREPGDTNIERWGFDVHPKVFPISCFVIGVFIALTLLFEDVAALVGLTTADGGAMTASDAYGLVFTALTDAFGWFYILAVNVFILVVLYFAFGRFGTIRLGGVRAEPEFSDFAWMAMLFSAGMGIGLMFYSVAEPLFHFQSGGGPFFGLPEESSASGGAALALTFFHWGIHPWAVYALVGLGLAFFSFNRGLPLTFRSIFWPLLGDRIYGWPGHVIDLVTVFATLFGLSTSLGLGVRQINAGLGFVGREFLGVAIPTTPLVQVGIIAFITAIATLSVAAGLDGGVKRLSTLNLYLMVSLLGFMLVVGPTLFVLDGFVQSLGTYATNLAALSLFTESFTGSSSSWQGEWTVFYWAWWIAWSPFVGMFIARISKGRTVREFVVGVLFLPSLFSFLWLSTFGGSALFVELRRQSGGLTGPLAEQGRSVAMFELLGFFPLTAVTSTVTVILVGTFFVTSSDSGSLVIDHLTSGGKQDVPRVQRVFWAVTEGAVAAVLLVGGGLGALQTASITSGLPFAVVLLVMCYTVYLGLDNEYEILDSEEFAERIQEITDDDTVAVERTGGSVVTDVTDDDSSPTDD</sequence>
<gene>
    <name evidence="9" type="ORF">ACFQHK_09490</name>
</gene>
<reference evidence="9 10" key="1">
    <citation type="journal article" date="2019" name="Int. J. Syst. Evol. Microbiol.">
        <title>The Global Catalogue of Microorganisms (GCM) 10K type strain sequencing project: providing services to taxonomists for standard genome sequencing and annotation.</title>
        <authorList>
            <consortium name="The Broad Institute Genomics Platform"/>
            <consortium name="The Broad Institute Genome Sequencing Center for Infectious Disease"/>
            <person name="Wu L."/>
            <person name="Ma J."/>
        </authorList>
    </citation>
    <scope>NUCLEOTIDE SEQUENCE [LARGE SCALE GENOMIC DNA]</scope>
    <source>
        <strain evidence="9 10">PSRA2</strain>
    </source>
</reference>
<evidence type="ECO:0000313" key="9">
    <source>
        <dbReference type="EMBL" id="MFC6836744.1"/>
    </source>
</evidence>
<feature type="region of interest" description="Disordered" evidence="7">
    <location>
        <begin position="1"/>
        <end position="27"/>
    </location>
</feature>
<feature type="transmembrane region" description="Helical" evidence="8">
    <location>
        <begin position="193"/>
        <end position="211"/>
    </location>
</feature>
<feature type="transmembrane region" description="Helical" evidence="8">
    <location>
        <begin position="403"/>
        <end position="428"/>
    </location>
</feature>
<dbReference type="PANTHER" id="PTHR30047:SF7">
    <property type="entry name" value="HIGH-AFFINITY CHOLINE TRANSPORT PROTEIN"/>
    <property type="match status" value="1"/>
</dbReference>
<dbReference type="Proteomes" id="UP001596406">
    <property type="component" value="Unassembled WGS sequence"/>
</dbReference>
<evidence type="ECO:0000256" key="7">
    <source>
        <dbReference type="SAM" id="MobiDB-lite"/>
    </source>
</evidence>
<feature type="transmembrane region" description="Helical" evidence="8">
    <location>
        <begin position="231"/>
        <end position="251"/>
    </location>
</feature>
<name>A0ABD5U8S4_9EURY</name>
<dbReference type="Pfam" id="PF02028">
    <property type="entry name" value="BCCT"/>
    <property type="match status" value="1"/>
</dbReference>
<keyword evidence="2" id="KW-0813">Transport</keyword>
<feature type="transmembrane region" description="Helical" evidence="8">
    <location>
        <begin position="283"/>
        <end position="304"/>
    </location>
</feature>
<evidence type="ECO:0000256" key="3">
    <source>
        <dbReference type="ARBA" id="ARBA00022475"/>
    </source>
</evidence>
<keyword evidence="3" id="KW-1003">Cell membrane</keyword>
<dbReference type="EMBL" id="JBHSXM010000001">
    <property type="protein sequence ID" value="MFC6836744.1"/>
    <property type="molecule type" value="Genomic_DNA"/>
</dbReference>
<evidence type="ECO:0000313" key="10">
    <source>
        <dbReference type="Proteomes" id="UP001596406"/>
    </source>
</evidence>
<feature type="transmembrane region" description="Helical" evidence="8">
    <location>
        <begin position="316"/>
        <end position="336"/>
    </location>
</feature>
<dbReference type="GO" id="GO:0005886">
    <property type="term" value="C:plasma membrane"/>
    <property type="evidence" value="ECO:0007669"/>
    <property type="project" value="UniProtKB-SubCell"/>
</dbReference>
<keyword evidence="10" id="KW-1185">Reference proteome</keyword>
<feature type="transmembrane region" description="Helical" evidence="8">
    <location>
        <begin position="43"/>
        <end position="61"/>
    </location>
</feature>
<organism evidence="9 10">
    <name type="scientific">Halomarina ordinaria</name>
    <dbReference type="NCBI Taxonomy" id="3033939"/>
    <lineage>
        <taxon>Archaea</taxon>
        <taxon>Methanobacteriati</taxon>
        <taxon>Methanobacteriota</taxon>
        <taxon>Stenosarchaea group</taxon>
        <taxon>Halobacteria</taxon>
        <taxon>Halobacteriales</taxon>
        <taxon>Natronomonadaceae</taxon>
        <taxon>Halomarina</taxon>
    </lineage>
</organism>
<keyword evidence="6 8" id="KW-0472">Membrane</keyword>
<feature type="transmembrane region" description="Helical" evidence="8">
    <location>
        <begin position="448"/>
        <end position="476"/>
    </location>
</feature>
<dbReference type="InterPro" id="IPR000060">
    <property type="entry name" value="BCCT_transptr"/>
</dbReference>
<feature type="transmembrane region" description="Helical" evidence="8">
    <location>
        <begin position="503"/>
        <end position="524"/>
    </location>
</feature>
<dbReference type="NCBIfam" id="TIGR00842">
    <property type="entry name" value="bcct"/>
    <property type="match status" value="1"/>
</dbReference>
<comment type="caution">
    <text evidence="9">The sequence shown here is derived from an EMBL/GenBank/DDBJ whole genome shotgun (WGS) entry which is preliminary data.</text>
</comment>
<evidence type="ECO:0000256" key="4">
    <source>
        <dbReference type="ARBA" id="ARBA00022692"/>
    </source>
</evidence>